<proteinExistence type="predicted"/>
<sequence length="30" mass="3451">MRRWLWFLGLYLAGVAVVGAVAYVIRIMIL</sequence>
<dbReference type="EMBL" id="QKVK01000009">
    <property type="protein sequence ID" value="PZF75666.1"/>
    <property type="molecule type" value="Genomic_DNA"/>
</dbReference>
<protein>
    <submittedName>
        <fullName evidence="2">DUF2474 domain-containing protein</fullName>
    </submittedName>
</protein>
<keyword evidence="1" id="KW-1133">Transmembrane helix</keyword>
<evidence type="ECO:0000313" key="2">
    <source>
        <dbReference type="EMBL" id="PZF75666.1"/>
    </source>
</evidence>
<comment type="caution">
    <text evidence="2">The sequence shown here is derived from an EMBL/GenBank/DDBJ whole genome shotgun (WGS) entry which is preliminary data.</text>
</comment>
<dbReference type="Proteomes" id="UP000248795">
    <property type="component" value="Unassembled WGS sequence"/>
</dbReference>
<evidence type="ECO:0000313" key="3">
    <source>
        <dbReference type="Proteomes" id="UP000248795"/>
    </source>
</evidence>
<dbReference type="AlphaFoldDB" id="A0A2W2BQK0"/>
<reference evidence="3" key="1">
    <citation type="submission" date="2018-06" db="EMBL/GenBank/DDBJ databases">
        <title>Aestuariibacter litoralis strain KCTC 52945T.</title>
        <authorList>
            <person name="Li X."/>
            <person name="Salam N."/>
            <person name="Li J.-L."/>
            <person name="Chen Y.-M."/>
            <person name="Yang Z.-W."/>
            <person name="Zhang L.-Y."/>
            <person name="Han M.-X."/>
            <person name="Xiao M."/>
            <person name="Li W.-J."/>
        </authorList>
    </citation>
    <scope>NUCLEOTIDE SEQUENCE [LARGE SCALE GENOMIC DNA]</scope>
    <source>
        <strain evidence="3">KCTC 52945</strain>
    </source>
</reference>
<name>A0A2W2BQK0_9HYPH</name>
<organism evidence="2 3">
    <name type="scientific">Aestuariivirga litoralis</name>
    <dbReference type="NCBI Taxonomy" id="2650924"/>
    <lineage>
        <taxon>Bacteria</taxon>
        <taxon>Pseudomonadati</taxon>
        <taxon>Pseudomonadota</taxon>
        <taxon>Alphaproteobacteria</taxon>
        <taxon>Hyphomicrobiales</taxon>
        <taxon>Aestuariivirgaceae</taxon>
        <taxon>Aestuariivirga</taxon>
    </lineage>
</organism>
<keyword evidence="1" id="KW-0472">Membrane</keyword>
<gene>
    <name evidence="2" type="ORF">DK847_17655</name>
</gene>
<accession>A0A2W2BQK0</accession>
<keyword evidence="1" id="KW-0812">Transmembrane</keyword>
<evidence type="ECO:0000256" key="1">
    <source>
        <dbReference type="SAM" id="Phobius"/>
    </source>
</evidence>
<feature type="transmembrane region" description="Helical" evidence="1">
    <location>
        <begin position="6"/>
        <end position="25"/>
    </location>
</feature>
<keyword evidence="3" id="KW-1185">Reference proteome</keyword>